<keyword evidence="1" id="KW-0479">Metal-binding</keyword>
<reference evidence="6" key="3">
    <citation type="submission" date="2025-09" db="UniProtKB">
        <authorList>
            <consortium name="Ensembl"/>
        </authorList>
    </citation>
    <scope>IDENTIFICATION</scope>
</reference>
<sequence>SSFCRNGVKGAHKGVDVECSDGSVVNAPFDGEIIKRVVPFNKNSSINNGILVEGEGFCVKIFPIKPDRTNGTFKKGQRLGYMLPMQSIFPGIVSHVHIQMCNKSNPIK</sequence>
<evidence type="ECO:0000256" key="2">
    <source>
        <dbReference type="ARBA" id="ARBA00022729"/>
    </source>
</evidence>
<evidence type="ECO:0000256" key="3">
    <source>
        <dbReference type="ARBA" id="ARBA00022833"/>
    </source>
</evidence>
<dbReference type="FunCoup" id="H3B5T2">
    <property type="interactions" value="102"/>
</dbReference>
<dbReference type="GO" id="GO:0046872">
    <property type="term" value="F:metal ion binding"/>
    <property type="evidence" value="ECO:0007669"/>
    <property type="project" value="UniProtKB-KW"/>
</dbReference>
<evidence type="ECO:0000313" key="6">
    <source>
        <dbReference type="Ensembl" id="ENSLACP00000017253.1"/>
    </source>
</evidence>
<name>H3B5T2_LATCH</name>
<dbReference type="InParanoid" id="H3B5T2"/>
<keyword evidence="2" id="KW-0732">Signal</keyword>
<dbReference type="InterPro" id="IPR011055">
    <property type="entry name" value="Dup_hybrid_motif"/>
</dbReference>
<proteinExistence type="inferred from homology"/>
<dbReference type="OMA" id="RPWANIC"/>
<evidence type="ECO:0000256" key="5">
    <source>
        <dbReference type="ARBA" id="ARBA00024361"/>
    </source>
</evidence>
<keyword evidence="3" id="KW-0862">Zinc</keyword>
<evidence type="ECO:0000256" key="4">
    <source>
        <dbReference type="ARBA" id="ARBA00023157"/>
    </source>
</evidence>
<comment type="similarity">
    <text evidence="5">Belongs to the LECT2/MIM-1 family.</text>
</comment>
<gene>
    <name evidence="6" type="primary">LOC102356857</name>
</gene>
<dbReference type="InterPro" id="IPR008663">
    <property type="entry name" value="LECT2"/>
</dbReference>
<evidence type="ECO:0000256" key="1">
    <source>
        <dbReference type="ARBA" id="ARBA00022723"/>
    </source>
</evidence>
<evidence type="ECO:0000313" key="7">
    <source>
        <dbReference type="Proteomes" id="UP000008672"/>
    </source>
</evidence>
<dbReference type="PANTHER" id="PTHR11329">
    <property type="entry name" value="LEUKOCYTE CELL-DERIVED CHEMOTAXIN 2"/>
    <property type="match status" value="1"/>
</dbReference>
<dbReference type="STRING" id="7897.ENSLACP00000017253"/>
<reference evidence="6" key="2">
    <citation type="submission" date="2025-08" db="UniProtKB">
        <authorList>
            <consortium name="Ensembl"/>
        </authorList>
    </citation>
    <scope>IDENTIFICATION</scope>
</reference>
<dbReference type="Gene3D" id="2.70.70.10">
    <property type="entry name" value="Glucose Permease (Domain IIA)"/>
    <property type="match status" value="1"/>
</dbReference>
<dbReference type="AlphaFoldDB" id="H3B5T2"/>
<dbReference type="GeneTree" id="ENSGT00390000015484"/>
<accession>H3B5T2</accession>
<dbReference type="EMBL" id="AFYH01104995">
    <property type="status" value="NOT_ANNOTATED_CDS"/>
    <property type="molecule type" value="Genomic_DNA"/>
</dbReference>
<dbReference type="PANTHER" id="PTHR11329:SF0">
    <property type="entry name" value="LEUKOCYTE CELL-DERIVED CHEMOTAXIN-2"/>
    <property type="match status" value="1"/>
</dbReference>
<dbReference type="Proteomes" id="UP000008672">
    <property type="component" value="Unassembled WGS sequence"/>
</dbReference>
<keyword evidence="4" id="KW-1015">Disulfide bond</keyword>
<keyword evidence="7" id="KW-1185">Reference proteome</keyword>
<dbReference type="HOGENOM" id="CLU_144880_0_0_1"/>
<protein>
    <submittedName>
        <fullName evidence="6">Leukocyte cell derived chemotaxin 2</fullName>
    </submittedName>
</protein>
<dbReference type="eggNOG" id="ENOG502S16D">
    <property type="taxonomic scope" value="Eukaryota"/>
</dbReference>
<dbReference type="Ensembl" id="ENSLACT00000017380.1">
    <property type="protein sequence ID" value="ENSLACP00000017253.1"/>
    <property type="gene ID" value="ENSLACG00000015196.1"/>
</dbReference>
<reference evidence="7" key="1">
    <citation type="submission" date="2011-08" db="EMBL/GenBank/DDBJ databases">
        <title>The draft genome of Latimeria chalumnae.</title>
        <authorList>
            <person name="Di Palma F."/>
            <person name="Alfoldi J."/>
            <person name="Johnson J."/>
            <person name="Berlin A."/>
            <person name="Gnerre S."/>
            <person name="Jaffe D."/>
            <person name="MacCallum I."/>
            <person name="Young S."/>
            <person name="Walker B.J."/>
            <person name="Lander E."/>
            <person name="Lindblad-Toh K."/>
        </authorList>
    </citation>
    <scope>NUCLEOTIDE SEQUENCE [LARGE SCALE GENOMIC DNA]</scope>
    <source>
        <strain evidence="7">Wild caught</strain>
    </source>
</reference>
<organism evidence="6 7">
    <name type="scientific">Latimeria chalumnae</name>
    <name type="common">Coelacanth</name>
    <dbReference type="NCBI Taxonomy" id="7897"/>
    <lineage>
        <taxon>Eukaryota</taxon>
        <taxon>Metazoa</taxon>
        <taxon>Chordata</taxon>
        <taxon>Craniata</taxon>
        <taxon>Vertebrata</taxon>
        <taxon>Euteleostomi</taxon>
        <taxon>Coelacanthiformes</taxon>
        <taxon>Coelacanthidae</taxon>
        <taxon>Latimeria</taxon>
    </lineage>
</organism>